<dbReference type="InterPro" id="IPR029044">
    <property type="entry name" value="Nucleotide-diphossugar_trans"/>
</dbReference>
<dbReference type="Pfam" id="PF09837">
    <property type="entry name" value="DUF2064"/>
    <property type="match status" value="1"/>
</dbReference>
<accession>A0A846QS29</accession>
<gene>
    <name evidence="1" type="ORF">GGQ74_001908</name>
</gene>
<evidence type="ECO:0000313" key="1">
    <source>
        <dbReference type="EMBL" id="NJB68235.1"/>
    </source>
</evidence>
<evidence type="ECO:0000313" key="2">
    <source>
        <dbReference type="Proteomes" id="UP000580856"/>
    </source>
</evidence>
<comment type="caution">
    <text evidence="1">The sequence shown here is derived from an EMBL/GenBank/DDBJ whole genome shotgun (WGS) entry which is preliminary data.</text>
</comment>
<dbReference type="AlphaFoldDB" id="A0A846QS29"/>
<dbReference type="PANTHER" id="PTHR36529">
    <property type="entry name" value="SLL1095 PROTEIN"/>
    <property type="match status" value="1"/>
</dbReference>
<dbReference type="RefSeq" id="WP_167941318.1">
    <property type="nucleotide sequence ID" value="NZ_JAATJA010000002.1"/>
</dbReference>
<proteinExistence type="predicted"/>
<dbReference type="PANTHER" id="PTHR36529:SF1">
    <property type="entry name" value="GLYCOSYLTRANSFERASE"/>
    <property type="match status" value="1"/>
</dbReference>
<keyword evidence="2" id="KW-1185">Reference proteome</keyword>
<dbReference type="NCBIfam" id="TIGR04282">
    <property type="entry name" value="glyco_like_cofC"/>
    <property type="match status" value="1"/>
</dbReference>
<name>A0A846QS29_9BACT</name>
<dbReference type="SUPFAM" id="SSF53448">
    <property type="entry name" value="Nucleotide-diphospho-sugar transferases"/>
    <property type="match status" value="1"/>
</dbReference>
<evidence type="ECO:0008006" key="3">
    <source>
        <dbReference type="Google" id="ProtNLM"/>
    </source>
</evidence>
<protein>
    <recommendedName>
        <fullName evidence="3">Glycosyltransferase</fullName>
    </recommendedName>
</protein>
<dbReference type="Gene3D" id="3.90.550.10">
    <property type="entry name" value="Spore Coat Polysaccharide Biosynthesis Protein SpsA, Chain A"/>
    <property type="match status" value="1"/>
</dbReference>
<sequence>MSRPAAALFFVKLPEPGRVKTRLAAAIGDDRAMRLYDAFARDQRDALLASGLHVIACCDPAASSRRYRTWLGQSVGYMDQRGDDLGQRMANAFADAFADGREAAVLTGSDAPHMPSSLVAEALAQATSVGAAIAPSPDGGYSLIAFKRDAFAPEIFENMQWSTPEVLATTLDSFAHAGRAVHLLPAVDDIDTIEDLEALVQRFANGGGPARTLRLAAQFGIGEQVD</sequence>
<dbReference type="EMBL" id="JAATJA010000002">
    <property type="protein sequence ID" value="NJB68235.1"/>
    <property type="molecule type" value="Genomic_DNA"/>
</dbReference>
<dbReference type="InterPro" id="IPR018641">
    <property type="entry name" value="Trfase_1_rSAM/seldom-assoc"/>
</dbReference>
<dbReference type="Proteomes" id="UP000580856">
    <property type="component" value="Unassembled WGS sequence"/>
</dbReference>
<reference evidence="1 2" key="1">
    <citation type="submission" date="2020-03" db="EMBL/GenBank/DDBJ databases">
        <title>Genomic Encyclopedia of Type Strains, Phase IV (KMG-IV): sequencing the most valuable type-strain genomes for metagenomic binning, comparative biology and taxonomic classification.</title>
        <authorList>
            <person name="Goeker M."/>
        </authorList>
    </citation>
    <scope>NUCLEOTIDE SEQUENCE [LARGE SCALE GENOMIC DNA]</scope>
    <source>
        <strain evidence="1 2">DSM 24233</strain>
    </source>
</reference>
<organism evidence="1 2">
    <name type="scientific">Desulfobaculum xiamenense</name>
    <dbReference type="NCBI Taxonomy" id="995050"/>
    <lineage>
        <taxon>Bacteria</taxon>
        <taxon>Pseudomonadati</taxon>
        <taxon>Thermodesulfobacteriota</taxon>
        <taxon>Desulfovibrionia</taxon>
        <taxon>Desulfovibrionales</taxon>
        <taxon>Desulfovibrionaceae</taxon>
        <taxon>Desulfobaculum</taxon>
    </lineage>
</organism>